<dbReference type="EMBL" id="MJMN01000046">
    <property type="protein sequence ID" value="OMG79348.1"/>
    <property type="molecule type" value="Genomic_DNA"/>
</dbReference>
<name>A0A1R1JMI8_ALCXX</name>
<reference evidence="3 4" key="1">
    <citation type="submission" date="2016-09" db="EMBL/GenBank/DDBJ databases">
        <title>Phylogenomics of Achromobacter.</title>
        <authorList>
            <person name="Jeukens J."/>
            <person name="Freschi L."/>
            <person name="Vincent A.T."/>
            <person name="Emond-Rheault J.-G."/>
            <person name="Kukavica-Ibrulj I."/>
            <person name="Charette S.J."/>
            <person name="Levesque R.C."/>
        </authorList>
    </citation>
    <scope>NUCLEOTIDE SEQUENCE [LARGE SCALE GENOMIC DNA]</scope>
    <source>
        <strain evidence="3 4">AUS488</strain>
    </source>
</reference>
<dbReference type="OrthoDB" id="8019720at2"/>
<gene>
    <name evidence="3" type="ORF">BIZ92_15240</name>
</gene>
<comment type="caution">
    <text evidence="3">The sequence shown here is derived from an EMBL/GenBank/DDBJ whole genome shotgun (WGS) entry which is preliminary data.</text>
</comment>
<accession>A0A1R1JMI8</accession>
<dbReference type="RefSeq" id="WP_076415474.1">
    <property type="nucleotide sequence ID" value="NZ_MJMN01000046.1"/>
</dbReference>
<keyword evidence="1" id="KW-1188">Viral release from host cell</keyword>
<feature type="domain" description="Phage tail tape measure protein" evidence="2">
    <location>
        <begin position="94"/>
        <end position="296"/>
    </location>
</feature>
<evidence type="ECO:0000313" key="4">
    <source>
        <dbReference type="Proteomes" id="UP000187251"/>
    </source>
</evidence>
<evidence type="ECO:0000313" key="3">
    <source>
        <dbReference type="EMBL" id="OMG79348.1"/>
    </source>
</evidence>
<organism evidence="3 4">
    <name type="scientific">Alcaligenes xylosoxydans xylosoxydans</name>
    <name type="common">Achromobacter xylosoxidans</name>
    <dbReference type="NCBI Taxonomy" id="85698"/>
    <lineage>
        <taxon>Bacteria</taxon>
        <taxon>Pseudomonadati</taxon>
        <taxon>Pseudomonadota</taxon>
        <taxon>Betaproteobacteria</taxon>
        <taxon>Burkholderiales</taxon>
        <taxon>Alcaligenaceae</taxon>
        <taxon>Achromobacter</taxon>
    </lineage>
</organism>
<sequence length="636" mass="66294">MAGEKFQLKALITGVDKLSPLMGGAKKNVAAFRKSLESSSLSKGFSLGDIAKGGAFAAPFIAGAKAAIEFESAMADVRKVVDFDSPAQFKQMGDDVIRMSTRLPMAAKDIAAIVAAGGQAGLARGELTRFAEDAVKMGVAFDSTAEESGAMMAKWRTSFRLTQDQVVGLADKINYLSNNGPASAKQIASIVTRIGPLGEVAGLASGQIAAMGATLAGMGVQEEVAATGMKNFMLTLTSGASATKQQQQVFKALRMDAKKVAVDMQKDAQGTIVRILTAISKVDKTKQASVLQTLFGRESIGAIAPMLNNLDLLKKNFANVGDETKYAGSMSKEYEARAATTANNIQLLQNRVVAAGNAIGSILLPPINGFIGAVGPMIDQIAVLIQANPWLVKGILGAALAFGAIRVAMVGAAVAMRVLNAVVGMSPLGLVVRGMALAAGFLLANWETVGPWFRELWTNIAAWGDSAWKGIQGVWSTVSGFFDGLWTSLVTGAEGAWEGLKGAFLNATPLGLVMKNWEPLVDWFKGLWERVKGYIEPITGGLQWLKEKFGGIFGGGDKPAAAPAQSVASYEAARAGGGAAGMALGAAAQQPAKLDGDLRIRFEGAPPGMRVEQAQTNQSGLSVTPSVGYRTLAVGG</sequence>
<dbReference type="Proteomes" id="UP000187251">
    <property type="component" value="Unassembled WGS sequence"/>
</dbReference>
<dbReference type="PANTHER" id="PTHR37813:SF1">
    <property type="entry name" value="FELS-2 PROPHAGE PROTEIN"/>
    <property type="match status" value="1"/>
</dbReference>
<protein>
    <submittedName>
        <fullName evidence="3">Phage tail tape measure protein</fullName>
    </submittedName>
</protein>
<dbReference type="PANTHER" id="PTHR37813">
    <property type="entry name" value="FELS-2 PROPHAGE PROTEIN"/>
    <property type="match status" value="1"/>
</dbReference>
<dbReference type="Pfam" id="PF10145">
    <property type="entry name" value="PhageMin_Tail"/>
    <property type="match status" value="1"/>
</dbReference>
<evidence type="ECO:0000256" key="1">
    <source>
        <dbReference type="ARBA" id="ARBA00022612"/>
    </source>
</evidence>
<dbReference type="AlphaFoldDB" id="A0A1R1JMI8"/>
<proteinExistence type="predicted"/>
<dbReference type="InterPro" id="IPR010090">
    <property type="entry name" value="Phage_tape_meas"/>
</dbReference>
<dbReference type="NCBIfam" id="TIGR01760">
    <property type="entry name" value="tape_meas_TP901"/>
    <property type="match status" value="1"/>
</dbReference>
<evidence type="ECO:0000259" key="2">
    <source>
        <dbReference type="Pfam" id="PF10145"/>
    </source>
</evidence>